<dbReference type="AlphaFoldDB" id="A0A937FCC7"/>
<dbReference type="Proteomes" id="UP000659388">
    <property type="component" value="Unassembled WGS sequence"/>
</dbReference>
<evidence type="ECO:0000313" key="2">
    <source>
        <dbReference type="EMBL" id="MBL3658189.1"/>
    </source>
</evidence>
<proteinExistence type="predicted"/>
<reference evidence="2" key="1">
    <citation type="submission" date="2021-01" db="EMBL/GenBank/DDBJ databases">
        <title>Fulvivirga kasyanovii gen. nov., sp nov., a novel member of the phylum Bacteroidetes isolated from seawater in a mussel farm.</title>
        <authorList>
            <person name="Zhao L.-H."/>
            <person name="Wang Z.-J."/>
        </authorList>
    </citation>
    <scope>NUCLEOTIDE SEQUENCE</scope>
    <source>
        <strain evidence="2">2943</strain>
    </source>
</reference>
<comment type="caution">
    <text evidence="2">The sequence shown here is derived from an EMBL/GenBank/DDBJ whole genome shotgun (WGS) entry which is preliminary data.</text>
</comment>
<gene>
    <name evidence="2" type="ORF">JL102_18700</name>
</gene>
<dbReference type="EMBL" id="JAESIY010000011">
    <property type="protein sequence ID" value="MBL3658189.1"/>
    <property type="molecule type" value="Genomic_DNA"/>
</dbReference>
<keyword evidence="1" id="KW-0472">Membrane</keyword>
<dbReference type="RefSeq" id="WP_202245983.1">
    <property type="nucleotide sequence ID" value="NZ_JAESIY010000011.1"/>
</dbReference>
<evidence type="ECO:0000256" key="1">
    <source>
        <dbReference type="SAM" id="Phobius"/>
    </source>
</evidence>
<feature type="transmembrane region" description="Helical" evidence="1">
    <location>
        <begin position="6"/>
        <end position="27"/>
    </location>
</feature>
<keyword evidence="1" id="KW-1133">Transmembrane helix</keyword>
<protein>
    <submittedName>
        <fullName evidence="2">Uncharacterized protein</fullName>
    </submittedName>
</protein>
<name>A0A937FCC7_9BACT</name>
<keyword evidence="1" id="KW-0812">Transmembrane</keyword>
<evidence type="ECO:0000313" key="3">
    <source>
        <dbReference type="Proteomes" id="UP000659388"/>
    </source>
</evidence>
<sequence>MKRLLYSLLILAIIIAGAAYFYVYHILPKEMAKALTSDQKTWVPGPLNKVATEKKEEINAAIDKLPQELHELDLTFDQLLKIVDEVDPDQVKNVIAELNEKKISNVEQAFDVIKTNISIKSVNIELFRDYFTHRIKSKQIQKGLQYLNQNDYLTTISVPVAKQTIKNILLEKQEKIEAELQKINSAPN</sequence>
<accession>A0A937FCC7</accession>
<organism evidence="2 3">
    <name type="scientific">Fulvivirga sediminis</name>
    <dbReference type="NCBI Taxonomy" id="2803949"/>
    <lineage>
        <taxon>Bacteria</taxon>
        <taxon>Pseudomonadati</taxon>
        <taxon>Bacteroidota</taxon>
        <taxon>Cytophagia</taxon>
        <taxon>Cytophagales</taxon>
        <taxon>Fulvivirgaceae</taxon>
        <taxon>Fulvivirga</taxon>
    </lineage>
</organism>
<keyword evidence="3" id="KW-1185">Reference proteome</keyword>